<evidence type="ECO:0000313" key="2">
    <source>
        <dbReference type="Proteomes" id="UP000708208"/>
    </source>
</evidence>
<sequence length="71" mass="8650">MACCFLCEFLYWFSLVCWKKKNTLPGIMSTWDVAHYWILLYWGMPNYLILEKLQKYFGPVYQYDFGRTITT</sequence>
<dbReference type="AlphaFoldDB" id="A0A8J2KFJ7"/>
<evidence type="ECO:0000313" key="1">
    <source>
        <dbReference type="EMBL" id="CAG7785061.1"/>
    </source>
</evidence>
<feature type="non-terminal residue" evidence="1">
    <location>
        <position position="1"/>
    </location>
</feature>
<proteinExistence type="predicted"/>
<keyword evidence="2" id="KW-1185">Reference proteome</keyword>
<protein>
    <submittedName>
        <fullName evidence="1">Uncharacterized protein</fullName>
    </submittedName>
</protein>
<gene>
    <name evidence="1" type="ORF">AFUS01_LOCUS23711</name>
</gene>
<reference evidence="1" key="1">
    <citation type="submission" date="2021-06" db="EMBL/GenBank/DDBJ databases">
        <authorList>
            <person name="Hodson N. C."/>
            <person name="Mongue J. A."/>
            <person name="Jaron S. K."/>
        </authorList>
    </citation>
    <scope>NUCLEOTIDE SEQUENCE</scope>
</reference>
<comment type="caution">
    <text evidence="1">The sequence shown here is derived from an EMBL/GenBank/DDBJ whole genome shotgun (WGS) entry which is preliminary data.</text>
</comment>
<organism evidence="1 2">
    <name type="scientific">Allacma fusca</name>
    <dbReference type="NCBI Taxonomy" id="39272"/>
    <lineage>
        <taxon>Eukaryota</taxon>
        <taxon>Metazoa</taxon>
        <taxon>Ecdysozoa</taxon>
        <taxon>Arthropoda</taxon>
        <taxon>Hexapoda</taxon>
        <taxon>Collembola</taxon>
        <taxon>Symphypleona</taxon>
        <taxon>Sminthuridae</taxon>
        <taxon>Allacma</taxon>
    </lineage>
</organism>
<name>A0A8J2KFJ7_9HEXA</name>
<dbReference type="EMBL" id="CAJVCH010288233">
    <property type="protein sequence ID" value="CAG7785061.1"/>
    <property type="molecule type" value="Genomic_DNA"/>
</dbReference>
<dbReference type="Proteomes" id="UP000708208">
    <property type="component" value="Unassembled WGS sequence"/>
</dbReference>
<accession>A0A8J2KFJ7</accession>